<proteinExistence type="predicted"/>
<accession>A0A411Z3Y1</accession>
<dbReference type="RefSeq" id="WP_118150745.1">
    <property type="nucleotide sequence ID" value="NZ_QWEY01000003.1"/>
</dbReference>
<organism evidence="1 2">
    <name type="scientific">Pseudotabrizicola alkalilacus</name>
    <dbReference type="NCBI Taxonomy" id="2305252"/>
    <lineage>
        <taxon>Bacteria</taxon>
        <taxon>Pseudomonadati</taxon>
        <taxon>Pseudomonadota</taxon>
        <taxon>Alphaproteobacteria</taxon>
        <taxon>Rhodobacterales</taxon>
        <taxon>Paracoccaceae</taxon>
        <taxon>Pseudotabrizicola</taxon>
    </lineage>
</organism>
<reference evidence="1 2" key="1">
    <citation type="submission" date="2018-08" db="EMBL/GenBank/DDBJ databases">
        <title>Flavobacterium tibetense sp. nov., isolated from a wetland YonghuCo on Tibetan Plateau.</title>
        <authorList>
            <person name="Phurbu D."/>
            <person name="Lu H."/>
            <person name="Xing P."/>
        </authorList>
    </citation>
    <scope>NUCLEOTIDE SEQUENCE [LARGE SCALE GENOMIC DNA]</scope>
    <source>
        <strain evidence="1 2">DJC</strain>
    </source>
</reference>
<gene>
    <name evidence="1" type="ORF">D1012_07545</name>
</gene>
<evidence type="ECO:0000313" key="2">
    <source>
        <dbReference type="Proteomes" id="UP000284547"/>
    </source>
</evidence>
<name>A0A411Z3Y1_9RHOB</name>
<protein>
    <submittedName>
        <fullName evidence="1">Uncharacterized protein</fullName>
    </submittedName>
</protein>
<dbReference type="AlphaFoldDB" id="A0A411Z3Y1"/>
<sequence>MLGLFFIYPGFAAKFITSGTGRPLPLHKKDPPRDQTELTAEGTKVLWFHPISEVRKNPPSVKAKLAVFYRFRFRQV</sequence>
<dbReference type="EMBL" id="QWEY01000003">
    <property type="protein sequence ID" value="RGP37755.1"/>
    <property type="molecule type" value="Genomic_DNA"/>
</dbReference>
<keyword evidence="2" id="KW-1185">Reference proteome</keyword>
<evidence type="ECO:0000313" key="1">
    <source>
        <dbReference type="EMBL" id="RGP37755.1"/>
    </source>
</evidence>
<dbReference type="Proteomes" id="UP000284547">
    <property type="component" value="Unassembled WGS sequence"/>
</dbReference>
<comment type="caution">
    <text evidence="1">The sequence shown here is derived from an EMBL/GenBank/DDBJ whole genome shotgun (WGS) entry which is preliminary data.</text>
</comment>